<dbReference type="EMBL" id="NPBH01000070">
    <property type="protein sequence ID" value="PAE06637.1"/>
    <property type="molecule type" value="Genomic_DNA"/>
</dbReference>
<dbReference type="AlphaFoldDB" id="A0A268H9U1"/>
<evidence type="ECO:0000313" key="3">
    <source>
        <dbReference type="Proteomes" id="UP000216475"/>
    </source>
</evidence>
<feature type="compositionally biased region" description="Basic and acidic residues" evidence="1">
    <location>
        <begin position="42"/>
        <end position="51"/>
    </location>
</feature>
<dbReference type="RefSeq" id="WP_095272321.1">
    <property type="nucleotide sequence ID" value="NZ_NPBH01000070.1"/>
</dbReference>
<organism evidence="2 3">
    <name type="scientific">Terribacillus saccharophilus</name>
    <dbReference type="NCBI Taxonomy" id="361277"/>
    <lineage>
        <taxon>Bacteria</taxon>
        <taxon>Bacillati</taxon>
        <taxon>Bacillota</taxon>
        <taxon>Bacilli</taxon>
        <taxon>Bacillales</taxon>
        <taxon>Bacillaceae</taxon>
        <taxon>Terribacillus</taxon>
    </lineage>
</organism>
<sequence length="96" mass="10644">MMKKTNMGLIAGGTVAIAAAAGTFSYLKRKKDDPNVTGSNLQDKEREDKMPSPEADFEKEERGLSALDHAYREEWVANTITPTEEEIKAAEEKVNK</sequence>
<evidence type="ECO:0000256" key="1">
    <source>
        <dbReference type="SAM" id="MobiDB-lite"/>
    </source>
</evidence>
<name>A0A268H9U1_9BACI</name>
<feature type="region of interest" description="Disordered" evidence="1">
    <location>
        <begin position="29"/>
        <end position="61"/>
    </location>
</feature>
<evidence type="ECO:0000313" key="2">
    <source>
        <dbReference type="EMBL" id="PAE06637.1"/>
    </source>
</evidence>
<accession>A0A268H9U1</accession>
<dbReference type="Proteomes" id="UP000216475">
    <property type="component" value="Unassembled WGS sequence"/>
</dbReference>
<proteinExistence type="predicted"/>
<protein>
    <submittedName>
        <fullName evidence="2">Uncharacterized protein</fullName>
    </submittedName>
</protein>
<reference evidence="2 3" key="1">
    <citation type="submission" date="2017-07" db="EMBL/GenBank/DDBJ databases">
        <title>Isolation and whole genome analysis of endospore-forming bacteria from heroin.</title>
        <authorList>
            <person name="Kalinowski J."/>
            <person name="Ahrens B."/>
            <person name="Al-Dilaimi A."/>
            <person name="Winkler A."/>
            <person name="Wibberg D."/>
            <person name="Schleenbecker U."/>
            <person name="Ruckert C."/>
            <person name="Wolfel R."/>
            <person name="Grass G."/>
        </authorList>
    </citation>
    <scope>NUCLEOTIDE SEQUENCE [LARGE SCALE GENOMIC DNA]</scope>
    <source>
        <strain evidence="2 3">7509</strain>
    </source>
</reference>
<gene>
    <name evidence="2" type="ORF">CHI12_15115</name>
</gene>
<comment type="caution">
    <text evidence="2">The sequence shown here is derived from an EMBL/GenBank/DDBJ whole genome shotgun (WGS) entry which is preliminary data.</text>
</comment>